<feature type="transmembrane region" description="Helical" evidence="1">
    <location>
        <begin position="54"/>
        <end position="71"/>
    </location>
</feature>
<keyword evidence="3" id="KW-1185">Reference proteome</keyword>
<evidence type="ECO:0000256" key="1">
    <source>
        <dbReference type="SAM" id="Phobius"/>
    </source>
</evidence>
<sequence>MFDQTLLTGDALQAGNAIRQAVYAGCQFLGLLSMGKAGWSLYKAGDARFAQAGDGWKVIVLFLAGVMLYYMEDCWNLVKNTFPGLM</sequence>
<keyword evidence="1" id="KW-0812">Transmembrane</keyword>
<comment type="caution">
    <text evidence="2">The sequence shown here is derived from an EMBL/GenBank/DDBJ whole genome shotgun (WGS) entry which is preliminary data.</text>
</comment>
<protein>
    <recommendedName>
        <fullName evidence="4">Conjugal transfer protein</fullName>
    </recommendedName>
</protein>
<feature type="transmembrane region" description="Helical" evidence="1">
    <location>
        <begin position="20"/>
        <end position="42"/>
    </location>
</feature>
<dbReference type="Proteomes" id="UP001462502">
    <property type="component" value="Unassembled WGS sequence"/>
</dbReference>
<organism evidence="2 3">
    <name type="scientific">Chromobacterium phragmitis</name>
    <dbReference type="NCBI Taxonomy" id="2202141"/>
    <lineage>
        <taxon>Bacteria</taxon>
        <taxon>Pseudomonadati</taxon>
        <taxon>Pseudomonadota</taxon>
        <taxon>Betaproteobacteria</taxon>
        <taxon>Neisseriales</taxon>
        <taxon>Chromobacteriaceae</taxon>
        <taxon>Chromobacterium</taxon>
    </lineage>
</organism>
<keyword evidence="1" id="KW-0472">Membrane</keyword>
<name>A0ABV0J0H0_9NEIS</name>
<evidence type="ECO:0000313" key="2">
    <source>
        <dbReference type="EMBL" id="MEO9386998.1"/>
    </source>
</evidence>
<dbReference type="EMBL" id="JBDXMI010000001">
    <property type="protein sequence ID" value="MEO9386998.1"/>
    <property type="molecule type" value="Genomic_DNA"/>
</dbReference>
<dbReference type="RefSeq" id="WP_114059541.1">
    <property type="nucleotide sequence ID" value="NZ_CP029495.1"/>
</dbReference>
<reference evidence="2 3" key="1">
    <citation type="submission" date="2024-05" db="EMBL/GenBank/DDBJ databases">
        <authorList>
            <person name="De Oliveira J.P."/>
            <person name="Noriler S.A."/>
            <person name="De Oliveira A.G."/>
            <person name="Sipoli D.S."/>
        </authorList>
    </citation>
    <scope>NUCLEOTIDE SEQUENCE [LARGE SCALE GENOMIC DNA]</scope>
    <source>
        <strain evidence="2 3">LABIM192</strain>
    </source>
</reference>
<evidence type="ECO:0008006" key="4">
    <source>
        <dbReference type="Google" id="ProtNLM"/>
    </source>
</evidence>
<accession>A0ABV0J0H0</accession>
<gene>
    <name evidence="2" type="ORF">ABI908_23175</name>
</gene>
<keyword evidence="1" id="KW-1133">Transmembrane helix</keyword>
<evidence type="ECO:0000313" key="3">
    <source>
        <dbReference type="Proteomes" id="UP001462502"/>
    </source>
</evidence>
<proteinExistence type="predicted"/>